<keyword evidence="2" id="KW-1185">Reference proteome</keyword>
<dbReference type="PANTHER" id="PTHR46145:SF4">
    <property type="entry name" value="HEPARANASE"/>
    <property type="match status" value="1"/>
</dbReference>
<accession>A0A239SNF8</accession>
<evidence type="ECO:0000313" key="2">
    <source>
        <dbReference type="Proteomes" id="UP000215185"/>
    </source>
</evidence>
<name>A0A239SNF8_9STRE</name>
<dbReference type="AlphaFoldDB" id="A0A239SNF8"/>
<dbReference type="KEGG" id="smen:SAMEA4412692_0439"/>
<protein>
    <submittedName>
        <fullName evidence="1">Beta-glucuronidase</fullName>
    </submittedName>
</protein>
<dbReference type="RefSeq" id="WP_018373778.1">
    <property type="nucleotide sequence ID" value="NZ_LT906439.1"/>
</dbReference>
<dbReference type="SUPFAM" id="SSF51445">
    <property type="entry name" value="(Trans)glycosidases"/>
    <property type="match status" value="1"/>
</dbReference>
<proteinExistence type="predicted"/>
<sequence>MVQHLTLNPSGLQLLRQVNPRLMSYNIEFAEVTGGTFWKAYTPEQIDGTEEFYVEPTSEGITAMYKDLMQEYAPIDLTNPKLRYLAKSLGSAWIRVSGTWATKTYYDFDGKTDGQAPEGYLNVLTKEQWLGVLDFVKAVNGKLMVSLANCPGLHSVEEPWHPAEAEKLFGLSASYGVPIAAAEFTNEPNMMEETGFPKGYTAEHYRRDQDLFFTWLDEHYPDCLKVGPSTTGGDNIVFGKPTENGTGGVEQLVGEVANCSDLLDGTQVPLDVFSYHYYNGVSERLASVLPNGHWPADEALSEEYLEVAAKFCQTYLSLRDQYVPGAEMWVTESGDAGGGGNTWASTFMDVFRTLNELGTFATLTDGVVFHNTLAASDYGFLAREVFDPRPNYFAVLLWNQLMGNQVYDTGESIREGAHVFAHSRKDGKDGVVYLVINNSKTEETVITLPKSAALYQLSAEDIRAREMQLNGQLLTLTAENQLPDLSAETISEGEITLPPLTIAFLVL</sequence>
<dbReference type="InterPro" id="IPR017853">
    <property type="entry name" value="GH"/>
</dbReference>
<evidence type="ECO:0000313" key="1">
    <source>
        <dbReference type="EMBL" id="SNU86930.1"/>
    </source>
</evidence>
<dbReference type="STRING" id="1123308.GCA_000380085_01223"/>
<gene>
    <name evidence="1" type="ORF">SAMEA4412692_00439</name>
</gene>
<reference evidence="1 2" key="1">
    <citation type="submission" date="2017-06" db="EMBL/GenBank/DDBJ databases">
        <authorList>
            <consortium name="Pathogen Informatics"/>
        </authorList>
    </citation>
    <scope>NUCLEOTIDE SEQUENCE [LARGE SCALE GENOMIC DNA]</scope>
    <source>
        <strain evidence="1 2">NCTC13788</strain>
    </source>
</reference>
<dbReference type="OrthoDB" id="366350at2"/>
<dbReference type="PANTHER" id="PTHR46145">
    <property type="entry name" value="HEPARANASE"/>
    <property type="match status" value="1"/>
</dbReference>
<dbReference type="eggNOG" id="ENOG502Z9F7">
    <property type="taxonomic scope" value="Bacteria"/>
</dbReference>
<dbReference type="EMBL" id="LT906439">
    <property type="protein sequence ID" value="SNU86930.1"/>
    <property type="molecule type" value="Genomic_DNA"/>
</dbReference>
<dbReference type="Proteomes" id="UP000215185">
    <property type="component" value="Chromosome 1"/>
</dbReference>
<organism evidence="1 2">
    <name type="scientific">Streptococcus merionis</name>
    <dbReference type="NCBI Taxonomy" id="400065"/>
    <lineage>
        <taxon>Bacteria</taxon>
        <taxon>Bacillati</taxon>
        <taxon>Bacillota</taxon>
        <taxon>Bacilli</taxon>
        <taxon>Lactobacillales</taxon>
        <taxon>Streptococcaceae</taxon>
        <taxon>Streptococcus</taxon>
    </lineage>
</organism>
<dbReference type="Gene3D" id="3.20.20.80">
    <property type="entry name" value="Glycosidases"/>
    <property type="match status" value="1"/>
</dbReference>